<dbReference type="Gene3D" id="1.10.10.60">
    <property type="entry name" value="Homeodomain-like"/>
    <property type="match status" value="1"/>
</dbReference>
<sequence>MQHDELLEVYIHLKDVLRQLAETPIDEELSSTDLLKDMLNIKEILESGSPLQKQSCELIRMIRRISTSIYDMISQRSTLKTKYGLDLKSWDLDNSMMNTEDTNLTKNMDIHNSSSIDIDIDDEEISTALRDEGIHSSFCNTDSNSIKTKDGSSRNGKRLPKETIAVLNKWFNDNIENPYVQKEDISYLKAKTNLQASQIKNWVSNKRRKRKGSKVSPSIVEILN</sequence>
<reference evidence="7" key="1">
    <citation type="journal article" date="2018" name="PLoS Pathog.">
        <title>Population genomics shows no distinction between pathogenic Candida krusei and environmental Pichia kudriavzevii: One species, four names.</title>
        <authorList>
            <person name="Douglass A.P."/>
            <person name="Offei B."/>
            <person name="Braun-Galleani S."/>
            <person name="Coughlan A.Y."/>
            <person name="Martos A.A."/>
            <person name="Ortiz-Merino R.A."/>
            <person name="Byrne K.P."/>
            <person name="Wolfe K.H."/>
        </authorList>
    </citation>
    <scope>NUCLEOTIDE SEQUENCE</scope>
    <source>
        <strain evidence="7">CBS 573</strain>
    </source>
</reference>
<dbReference type="PANTHER" id="PTHR11850">
    <property type="entry name" value="HOMEOBOX PROTEIN TRANSCRIPTION FACTORS"/>
    <property type="match status" value="1"/>
</dbReference>
<keyword evidence="3 4" id="KW-0539">Nucleus</keyword>
<dbReference type="GO" id="GO:0003677">
    <property type="term" value="F:DNA binding"/>
    <property type="evidence" value="ECO:0007669"/>
    <property type="project" value="UniProtKB-UniRule"/>
</dbReference>
<name>A0A345Z1F0_PICKU</name>
<dbReference type="Pfam" id="PF05920">
    <property type="entry name" value="Homeobox_KN"/>
    <property type="match status" value="1"/>
</dbReference>
<keyword evidence="2 4" id="KW-0371">Homeobox</keyword>
<dbReference type="CDD" id="cd00086">
    <property type="entry name" value="homeodomain"/>
    <property type="match status" value="1"/>
</dbReference>
<protein>
    <submittedName>
        <fullName evidence="7">MATalpha2</fullName>
    </submittedName>
</protein>
<evidence type="ECO:0000256" key="2">
    <source>
        <dbReference type="ARBA" id="ARBA00023155"/>
    </source>
</evidence>
<evidence type="ECO:0000256" key="4">
    <source>
        <dbReference type="PROSITE-ProRule" id="PRU00108"/>
    </source>
</evidence>
<dbReference type="InterPro" id="IPR050224">
    <property type="entry name" value="TALE_homeobox"/>
</dbReference>
<organism evidence="7">
    <name type="scientific">Pichia kudriavzevii</name>
    <name type="common">Yeast</name>
    <name type="synonym">Issatchenkia orientalis</name>
    <dbReference type="NCBI Taxonomy" id="4909"/>
    <lineage>
        <taxon>Eukaryota</taxon>
        <taxon>Fungi</taxon>
        <taxon>Dikarya</taxon>
        <taxon>Ascomycota</taxon>
        <taxon>Saccharomycotina</taxon>
        <taxon>Pichiomycetes</taxon>
        <taxon>Pichiales</taxon>
        <taxon>Pichiaceae</taxon>
        <taxon>Pichia</taxon>
    </lineage>
</organism>
<dbReference type="PROSITE" id="PS50071">
    <property type="entry name" value="HOMEOBOX_2"/>
    <property type="match status" value="1"/>
</dbReference>
<feature type="region of interest" description="Disordered" evidence="5">
    <location>
        <begin position="205"/>
        <end position="224"/>
    </location>
</feature>
<dbReference type="SUPFAM" id="SSF46689">
    <property type="entry name" value="Homeodomain-like"/>
    <property type="match status" value="1"/>
</dbReference>
<evidence type="ECO:0000259" key="6">
    <source>
        <dbReference type="PROSITE" id="PS50071"/>
    </source>
</evidence>
<comment type="subcellular location">
    <subcellularLocation>
        <location evidence="4">Nucleus</location>
    </subcellularLocation>
</comment>
<dbReference type="GO" id="GO:0005634">
    <property type="term" value="C:nucleus"/>
    <property type="evidence" value="ECO:0007669"/>
    <property type="project" value="UniProtKB-SubCell"/>
</dbReference>
<evidence type="ECO:0000256" key="3">
    <source>
        <dbReference type="ARBA" id="ARBA00023242"/>
    </source>
</evidence>
<proteinExistence type="predicted"/>
<dbReference type="InterPro" id="IPR009057">
    <property type="entry name" value="Homeodomain-like_sf"/>
</dbReference>
<dbReference type="SMART" id="SM00389">
    <property type="entry name" value="HOX"/>
    <property type="match status" value="1"/>
</dbReference>
<evidence type="ECO:0000256" key="1">
    <source>
        <dbReference type="ARBA" id="ARBA00023125"/>
    </source>
</evidence>
<keyword evidence="1 4" id="KW-0238">DNA-binding</keyword>
<gene>
    <name evidence="7" type="primary">MATalpha2</name>
</gene>
<dbReference type="GO" id="GO:0006355">
    <property type="term" value="P:regulation of DNA-templated transcription"/>
    <property type="evidence" value="ECO:0007669"/>
    <property type="project" value="InterPro"/>
</dbReference>
<evidence type="ECO:0000313" key="7">
    <source>
        <dbReference type="EMBL" id="AXK50429.1"/>
    </source>
</evidence>
<dbReference type="InterPro" id="IPR001356">
    <property type="entry name" value="HD"/>
</dbReference>
<feature type="DNA-binding region" description="Homeobox" evidence="4">
    <location>
        <begin position="152"/>
        <end position="214"/>
    </location>
</feature>
<dbReference type="InterPro" id="IPR008422">
    <property type="entry name" value="KN_HD"/>
</dbReference>
<accession>A0A345Z1F0</accession>
<dbReference type="AlphaFoldDB" id="A0A345Z1F0"/>
<dbReference type="EMBL" id="MH260578">
    <property type="protein sequence ID" value="AXK50429.1"/>
    <property type="molecule type" value="Genomic_DNA"/>
</dbReference>
<feature type="domain" description="Homeobox" evidence="6">
    <location>
        <begin position="150"/>
        <end position="213"/>
    </location>
</feature>
<evidence type="ECO:0000256" key="5">
    <source>
        <dbReference type="SAM" id="MobiDB-lite"/>
    </source>
</evidence>